<comment type="caution">
    <text evidence="1">The sequence shown here is derived from an EMBL/GenBank/DDBJ whole genome shotgun (WGS) entry which is preliminary data.</text>
</comment>
<evidence type="ECO:0000313" key="2">
    <source>
        <dbReference type="Proteomes" id="UP001162992"/>
    </source>
</evidence>
<dbReference type="EMBL" id="CM055101">
    <property type="protein sequence ID" value="KAJ7541364.1"/>
    <property type="molecule type" value="Genomic_DNA"/>
</dbReference>
<name>A0ACC2CH29_DIPCM</name>
<proteinExistence type="predicted"/>
<protein>
    <submittedName>
        <fullName evidence="1">Uncharacterized protein</fullName>
    </submittedName>
</protein>
<organism evidence="1 2">
    <name type="scientific">Diphasiastrum complanatum</name>
    <name type="common">Issler's clubmoss</name>
    <name type="synonym">Lycopodium complanatum</name>
    <dbReference type="NCBI Taxonomy" id="34168"/>
    <lineage>
        <taxon>Eukaryota</taxon>
        <taxon>Viridiplantae</taxon>
        <taxon>Streptophyta</taxon>
        <taxon>Embryophyta</taxon>
        <taxon>Tracheophyta</taxon>
        <taxon>Lycopodiopsida</taxon>
        <taxon>Lycopodiales</taxon>
        <taxon>Lycopodiaceae</taxon>
        <taxon>Lycopodioideae</taxon>
        <taxon>Diphasiastrum</taxon>
    </lineage>
</organism>
<accession>A0ACC2CH29</accession>
<keyword evidence="2" id="KW-1185">Reference proteome</keyword>
<evidence type="ECO:0000313" key="1">
    <source>
        <dbReference type="EMBL" id="KAJ7541364.1"/>
    </source>
</evidence>
<sequence>MEGGIPTEAAEIASPLANMTISSWNGDHPDKMLRDLIGKNRNGNKSIRLAAGLTCLQFTMAIYATFLLYFMSPTVDHAPGPDTPWAFHVARRWRQLLVQNNSTLKSVCQHEQLNFDQKISNDTATIMAKTELFQDVLKHQQLTRGCETLSELLSLPSSSTKASPKVTVILNHHKRKTLCMQLDALLQQTLPFYSVWVLAFATPIESSLRQIIQAYNDSRIHFMTSTYDFKYYGRFQFSLQAENADYLYFLDDDMLPGKKMLQILAHVSGTEKYGRSLLGSIGRVLPFRQKDFSFPSYRKFRSKEAGLYLPDPAYNIVVDRLLQVDFLSSSWFLPADLVRTIFYEMPFTFATGEDLHLSYQLQKYHGISSFVVPVDPGDRATWGDREHRLAYVSETTVIRKDVVQIRDDQWWRAMSRGYVTQWATMHPQKSDVLFYAHSLGEVLDLAPLILRFRTMPGKKAFLVVSGGTHCPCEEAAIVLGWSPNSCHERRFKIFDLGIGSVPATGFRVPLFHQIVTSMKGLIRIHSPALIITIADAMPEVRAALSASTSGSNTSLVQLPRPDIEHALWMANVKSASLRKWNKMQISINVITQDRPLSLQRLLSSISTAYYLGDTIRLSFNLDRGVDAQTLQIVDDFHWPHGDKLIRRKIVPGGLIRAVSESWYPTSDDDFGLLLEDDIEVSPFFYMWLKYSLLTYYYDPAGAIPELNAIALFTPRVIEVVKERPRWNSTDFFKRLHPHTPYLHQLPCSWGALFFPKHWREFYHYMGTRYTENAKMNAVQILHSRTNGWQASWKKFLIDLMYLRGYVTLYPSFPNQTSFSTNHMEPGAHINASDNVVNHNKEDFEVSLIRTEFWRLLPQQQLPPASKLPVINLFNQAITLKGLKAAGASLGQDVLPCNHNEIVIADVLTGEPRECGKF</sequence>
<dbReference type="Proteomes" id="UP001162992">
    <property type="component" value="Chromosome 10"/>
</dbReference>
<gene>
    <name evidence="1" type="ORF">O6H91_10G056400</name>
</gene>
<reference evidence="2" key="1">
    <citation type="journal article" date="2024" name="Proc. Natl. Acad. Sci. U.S.A.">
        <title>Extraordinary preservation of gene collinearity over three hundred million years revealed in homosporous lycophytes.</title>
        <authorList>
            <person name="Li C."/>
            <person name="Wickell D."/>
            <person name="Kuo L.Y."/>
            <person name="Chen X."/>
            <person name="Nie B."/>
            <person name="Liao X."/>
            <person name="Peng D."/>
            <person name="Ji J."/>
            <person name="Jenkins J."/>
            <person name="Williams M."/>
            <person name="Shu S."/>
            <person name="Plott C."/>
            <person name="Barry K."/>
            <person name="Rajasekar S."/>
            <person name="Grimwood J."/>
            <person name="Han X."/>
            <person name="Sun S."/>
            <person name="Hou Z."/>
            <person name="He W."/>
            <person name="Dai G."/>
            <person name="Sun C."/>
            <person name="Schmutz J."/>
            <person name="Leebens-Mack J.H."/>
            <person name="Li F.W."/>
            <person name="Wang L."/>
        </authorList>
    </citation>
    <scope>NUCLEOTIDE SEQUENCE [LARGE SCALE GENOMIC DNA]</scope>
    <source>
        <strain evidence="2">cv. PW_Plant_1</strain>
    </source>
</reference>